<dbReference type="SUPFAM" id="SSF51338">
    <property type="entry name" value="Composite domain of metallo-dependent hydrolases"/>
    <property type="match status" value="1"/>
</dbReference>
<gene>
    <name evidence="4" type="ORF">C0099_14900</name>
</gene>
<dbReference type="AlphaFoldDB" id="A0A2I6SA31"/>
<dbReference type="EMBL" id="CP025682">
    <property type="protein sequence ID" value="AUN96114.1"/>
    <property type="molecule type" value="Genomic_DNA"/>
</dbReference>
<accession>A0A2I6SA31</accession>
<dbReference type="PANTHER" id="PTHR43794">
    <property type="entry name" value="AMINOHYDROLASE SSNA-RELATED"/>
    <property type="match status" value="1"/>
</dbReference>
<evidence type="ECO:0000259" key="3">
    <source>
        <dbReference type="Pfam" id="PF01979"/>
    </source>
</evidence>
<dbReference type="InterPro" id="IPR032466">
    <property type="entry name" value="Metal_Hydrolase"/>
</dbReference>
<organism evidence="4 5">
    <name type="scientific">Pseudazoarcus pumilus</name>
    <dbReference type="NCBI Taxonomy" id="2067960"/>
    <lineage>
        <taxon>Bacteria</taxon>
        <taxon>Pseudomonadati</taxon>
        <taxon>Pseudomonadota</taxon>
        <taxon>Betaproteobacteria</taxon>
        <taxon>Rhodocyclales</taxon>
        <taxon>Zoogloeaceae</taxon>
        <taxon>Pseudazoarcus</taxon>
    </lineage>
</organism>
<keyword evidence="5" id="KW-1185">Reference proteome</keyword>
<name>A0A2I6SA31_9RHOO</name>
<dbReference type="InterPro" id="IPR050287">
    <property type="entry name" value="MTA/SAH_deaminase"/>
</dbReference>
<dbReference type="SUPFAM" id="SSF51556">
    <property type="entry name" value="Metallo-dependent hydrolases"/>
    <property type="match status" value="1"/>
</dbReference>
<protein>
    <submittedName>
        <fullName evidence="4">Amidohydrolase</fullName>
    </submittedName>
</protein>
<keyword evidence="2 4" id="KW-0378">Hydrolase</keyword>
<proteinExistence type="inferred from homology"/>
<dbReference type="Gene3D" id="2.30.40.10">
    <property type="entry name" value="Urease, subunit C, domain 1"/>
    <property type="match status" value="1"/>
</dbReference>
<comment type="similarity">
    <text evidence="1">Belongs to the metallo-dependent hydrolases superfamily. ATZ/TRZ family.</text>
</comment>
<dbReference type="OrthoDB" id="9807210at2"/>
<dbReference type="Proteomes" id="UP000242205">
    <property type="component" value="Chromosome"/>
</dbReference>
<evidence type="ECO:0000256" key="2">
    <source>
        <dbReference type="ARBA" id="ARBA00022801"/>
    </source>
</evidence>
<dbReference type="KEGG" id="atw:C0099_14900"/>
<dbReference type="RefSeq" id="WP_102248158.1">
    <property type="nucleotide sequence ID" value="NZ_CP025682.1"/>
</dbReference>
<dbReference type="Gene3D" id="3.20.20.140">
    <property type="entry name" value="Metal-dependent hydrolases"/>
    <property type="match status" value="1"/>
</dbReference>
<evidence type="ECO:0000313" key="4">
    <source>
        <dbReference type="EMBL" id="AUN96114.1"/>
    </source>
</evidence>
<dbReference type="InterPro" id="IPR011059">
    <property type="entry name" value="Metal-dep_hydrolase_composite"/>
</dbReference>
<sequence length="493" mass="51558">MNRPLLIRPAYLLADAAGEVHAGWSVLVDGDRVIDVGPDARLAPRAAEVVDLPGALLMPGLVNAHQHGRGISQVLLGYPDDRLEPWIAQRRARGAPDAGALTTLAALDLLANGTTCTVHANYSYGSGDYEAEARASIEAYLQAGVRVTFCVGAMDRGELVYPGYDAQAFIAGLPREAAQHVRRAAPPAYAGDAAATIALMRRLQADYAGEWQLTLAYGPAGPQWVSDALLTALARDAAEHGLGLHLHALESPTQAELARRLYPQGAMRALAGLGALGPRTTLAHCVHADADDIAALAESGASVVHNPGSNLRLANGIAPLPELVAAGVPVAIGTDNCALSDDEDLLSELHLADLLARRGPSEAAGARARRLLTMVTSTGARAAFVEDRCGRIAPGMQADLVALRLTRIEGVYRDADTPVLEAVAQRARGADVAMTMVAGRVRWRDGVWPGIDAVAVRDAAAKTARAARSAHSAEAPAAASAVREALRGLYGLR</sequence>
<reference evidence="4 5" key="1">
    <citation type="submission" date="2018-01" db="EMBL/GenBank/DDBJ databases">
        <authorList>
            <person name="Fu G.-Y."/>
        </authorList>
    </citation>
    <scope>NUCLEOTIDE SEQUENCE [LARGE SCALE GENOMIC DNA]</scope>
    <source>
        <strain evidence="4 5">SY39</strain>
    </source>
</reference>
<dbReference type="PANTHER" id="PTHR43794:SF11">
    <property type="entry name" value="AMIDOHYDROLASE-RELATED DOMAIN-CONTAINING PROTEIN"/>
    <property type="match status" value="1"/>
</dbReference>
<dbReference type="InterPro" id="IPR006680">
    <property type="entry name" value="Amidohydro-rel"/>
</dbReference>
<evidence type="ECO:0000313" key="5">
    <source>
        <dbReference type="Proteomes" id="UP000242205"/>
    </source>
</evidence>
<feature type="domain" description="Amidohydrolase-related" evidence="3">
    <location>
        <begin position="57"/>
        <end position="441"/>
    </location>
</feature>
<dbReference type="Pfam" id="PF01979">
    <property type="entry name" value="Amidohydro_1"/>
    <property type="match status" value="1"/>
</dbReference>
<evidence type="ECO:0000256" key="1">
    <source>
        <dbReference type="ARBA" id="ARBA00006745"/>
    </source>
</evidence>
<dbReference type="GO" id="GO:0016810">
    <property type="term" value="F:hydrolase activity, acting on carbon-nitrogen (but not peptide) bonds"/>
    <property type="evidence" value="ECO:0007669"/>
    <property type="project" value="InterPro"/>
</dbReference>